<proteinExistence type="predicted"/>
<sequence length="692" mass="79929">MGLVSSSLSRDRKVSDLQENSHQYLGGEYSTNPSTRHKMNHPSSCNVHQDLRRQPFRTLSQSLPKDEPKRRWIFGKVLNPRSKAIQKWNRILLLSRAMGVAVDPVFFYLLVISQEQLCLYIDGRFALVVTILRSASDIMLLWHIRLQLKLAYVCKESLVVGSGKLVWDARKIVLHYLKFSGIIFDAFVILPIPQVMIWFVVPYMVKQGGHTSIMTTLLIVFIFQFIPKLFHLVVLVKRMQHVTGYVFGTAWWGFALNLLAYLTAAHVAGSCWYLLAIQRVETCLHKACHQVSGCDSSSLGCSSPIWFRPGSSSLSALAQDPNTSPLCMVSSTSTFPFGIYQWAVALVSTTNGLQRMLFPIFWGVMTLSSFGNALVPSNHMLEVMFCIIVVTCGLLLFTMLIGNIQVFLHSITANKEMMRFKFRDLEWWMKRRQLPNRLRHRVRLYERQRWAAMRGIDEDDMVRELPEGLRHEIKRHLCLDLVRQVPFFDQMDEIVLDNICDRVKPMLNIKGEVVIREGDPVLRMLFVLRGQIQCEQRVSPNQTNIFILGPGNFWGDELLSWCLRRPFVDRLPQSSATLTCLDSAETFGLGAEDLRYVTEHLRYKFANEKLTRTVRHYSLRWRTWAAVTIQLAWRRFKAHREALFAQKKHKMLSEHYKTLTRVSSGLGTSKEDRLRIYTAMFTSPKPNDCLHY</sequence>
<evidence type="ECO:0000313" key="1">
    <source>
        <dbReference type="EMBL" id="KAJ7536506.1"/>
    </source>
</evidence>
<keyword evidence="2" id="KW-1185">Reference proteome</keyword>
<evidence type="ECO:0000313" key="2">
    <source>
        <dbReference type="Proteomes" id="UP001162992"/>
    </source>
</evidence>
<organism evidence="1 2">
    <name type="scientific">Diphasiastrum complanatum</name>
    <name type="common">Issler's clubmoss</name>
    <name type="synonym">Lycopodium complanatum</name>
    <dbReference type="NCBI Taxonomy" id="34168"/>
    <lineage>
        <taxon>Eukaryota</taxon>
        <taxon>Viridiplantae</taxon>
        <taxon>Streptophyta</taxon>
        <taxon>Embryophyta</taxon>
        <taxon>Tracheophyta</taxon>
        <taxon>Lycopodiopsida</taxon>
        <taxon>Lycopodiales</taxon>
        <taxon>Lycopodiaceae</taxon>
        <taxon>Lycopodioideae</taxon>
        <taxon>Diphasiastrum</taxon>
    </lineage>
</organism>
<protein>
    <submittedName>
        <fullName evidence="1">Uncharacterized protein</fullName>
    </submittedName>
</protein>
<reference evidence="2" key="1">
    <citation type="journal article" date="2024" name="Proc. Natl. Acad. Sci. U.S.A.">
        <title>Extraordinary preservation of gene collinearity over three hundred million years revealed in homosporous lycophytes.</title>
        <authorList>
            <person name="Li C."/>
            <person name="Wickell D."/>
            <person name="Kuo L.Y."/>
            <person name="Chen X."/>
            <person name="Nie B."/>
            <person name="Liao X."/>
            <person name="Peng D."/>
            <person name="Ji J."/>
            <person name="Jenkins J."/>
            <person name="Williams M."/>
            <person name="Shu S."/>
            <person name="Plott C."/>
            <person name="Barry K."/>
            <person name="Rajasekar S."/>
            <person name="Grimwood J."/>
            <person name="Han X."/>
            <person name="Sun S."/>
            <person name="Hou Z."/>
            <person name="He W."/>
            <person name="Dai G."/>
            <person name="Sun C."/>
            <person name="Schmutz J."/>
            <person name="Leebens-Mack J.H."/>
            <person name="Li F.W."/>
            <person name="Wang L."/>
        </authorList>
    </citation>
    <scope>NUCLEOTIDE SEQUENCE [LARGE SCALE GENOMIC DNA]</scope>
    <source>
        <strain evidence="2">cv. PW_Plant_1</strain>
    </source>
</reference>
<comment type="caution">
    <text evidence="1">The sequence shown here is derived from an EMBL/GenBank/DDBJ whole genome shotgun (WGS) entry which is preliminary data.</text>
</comment>
<gene>
    <name evidence="1" type="ORF">O6H91_12G072300</name>
</gene>
<name>A0ACC2C3F0_DIPCM</name>
<accession>A0ACC2C3F0</accession>
<dbReference type="EMBL" id="CM055103">
    <property type="protein sequence ID" value="KAJ7536506.1"/>
    <property type="molecule type" value="Genomic_DNA"/>
</dbReference>
<dbReference type="Proteomes" id="UP001162992">
    <property type="component" value="Chromosome 12"/>
</dbReference>